<feature type="region of interest" description="Disordered" evidence="2">
    <location>
        <begin position="211"/>
        <end position="261"/>
    </location>
</feature>
<feature type="compositionally biased region" description="Basic residues" evidence="2">
    <location>
        <begin position="1"/>
        <end position="13"/>
    </location>
</feature>
<evidence type="ECO:0000256" key="1">
    <source>
        <dbReference type="ARBA" id="ARBA00009797"/>
    </source>
</evidence>
<gene>
    <name evidence="3" type="ORF">M407DRAFT_224524</name>
</gene>
<protein>
    <recommendedName>
        <fullName evidence="5">Exonuclease V</fullName>
    </recommendedName>
</protein>
<dbReference type="Pfam" id="PF09810">
    <property type="entry name" value="Exo5"/>
    <property type="match status" value="1"/>
</dbReference>
<dbReference type="HOGENOM" id="CLU_853080_0_0_1"/>
<feature type="region of interest" description="Disordered" evidence="2">
    <location>
        <begin position="1"/>
        <end position="158"/>
    </location>
</feature>
<reference evidence="3 4" key="1">
    <citation type="submission" date="2014-04" db="EMBL/GenBank/DDBJ databases">
        <authorList>
            <consortium name="DOE Joint Genome Institute"/>
            <person name="Kuo A."/>
            <person name="Girlanda M."/>
            <person name="Perotto S."/>
            <person name="Kohler A."/>
            <person name="Nagy L.G."/>
            <person name="Floudas D."/>
            <person name="Copeland A."/>
            <person name="Barry K.W."/>
            <person name="Cichocki N."/>
            <person name="Veneault-Fourrey C."/>
            <person name="LaButti K."/>
            <person name="Lindquist E.A."/>
            <person name="Lipzen A."/>
            <person name="Lundell T."/>
            <person name="Morin E."/>
            <person name="Murat C."/>
            <person name="Sun H."/>
            <person name="Tunlid A."/>
            <person name="Henrissat B."/>
            <person name="Grigoriev I.V."/>
            <person name="Hibbett D.S."/>
            <person name="Martin F."/>
            <person name="Nordberg H.P."/>
            <person name="Cantor M.N."/>
            <person name="Hua S.X."/>
        </authorList>
    </citation>
    <scope>NUCLEOTIDE SEQUENCE [LARGE SCALE GENOMIC DNA]</scope>
    <source>
        <strain evidence="3 4">MUT 4182</strain>
    </source>
</reference>
<evidence type="ECO:0008006" key="5">
    <source>
        <dbReference type="Google" id="ProtNLM"/>
    </source>
</evidence>
<evidence type="ECO:0000313" key="3">
    <source>
        <dbReference type="EMBL" id="KIO18874.1"/>
    </source>
</evidence>
<feature type="compositionally biased region" description="Pro residues" evidence="2">
    <location>
        <begin position="115"/>
        <end position="124"/>
    </location>
</feature>
<dbReference type="OrthoDB" id="354769at2759"/>
<feature type="compositionally biased region" description="Polar residues" evidence="2">
    <location>
        <begin position="66"/>
        <end position="79"/>
    </location>
</feature>
<dbReference type="GO" id="GO:0005634">
    <property type="term" value="C:nucleus"/>
    <property type="evidence" value="ECO:0007669"/>
    <property type="project" value="TreeGrafter"/>
</dbReference>
<feature type="compositionally biased region" description="Basic and acidic residues" evidence="2">
    <location>
        <begin position="104"/>
        <end position="113"/>
    </location>
</feature>
<dbReference type="PANTHER" id="PTHR14464:SF4">
    <property type="entry name" value="EXONUCLEASE V"/>
    <property type="match status" value="1"/>
</dbReference>
<keyword evidence="4" id="KW-1185">Reference proteome</keyword>
<dbReference type="EMBL" id="KN823254">
    <property type="protein sequence ID" value="KIO18874.1"/>
    <property type="molecule type" value="Genomic_DNA"/>
</dbReference>
<feature type="compositionally biased region" description="Low complexity" evidence="2">
    <location>
        <begin position="236"/>
        <end position="250"/>
    </location>
</feature>
<feature type="compositionally biased region" description="Low complexity" evidence="2">
    <location>
        <begin position="125"/>
        <end position="146"/>
    </location>
</feature>
<dbReference type="InterPro" id="IPR019190">
    <property type="entry name" value="EXOV"/>
</dbReference>
<feature type="non-terminal residue" evidence="3">
    <location>
        <position position="1"/>
    </location>
</feature>
<evidence type="ECO:0000256" key="2">
    <source>
        <dbReference type="SAM" id="MobiDB-lite"/>
    </source>
</evidence>
<dbReference type="GO" id="GO:0005739">
    <property type="term" value="C:mitochondrion"/>
    <property type="evidence" value="ECO:0007669"/>
    <property type="project" value="TreeGrafter"/>
</dbReference>
<dbReference type="PANTHER" id="PTHR14464">
    <property type="entry name" value="EXONUCLEASE V"/>
    <property type="match status" value="1"/>
</dbReference>
<organism evidence="3 4">
    <name type="scientific">Tulasnella calospora MUT 4182</name>
    <dbReference type="NCBI Taxonomy" id="1051891"/>
    <lineage>
        <taxon>Eukaryota</taxon>
        <taxon>Fungi</taxon>
        <taxon>Dikarya</taxon>
        <taxon>Basidiomycota</taxon>
        <taxon>Agaricomycotina</taxon>
        <taxon>Agaricomycetes</taxon>
        <taxon>Cantharellales</taxon>
        <taxon>Tulasnellaceae</taxon>
        <taxon>Tulasnella</taxon>
    </lineage>
</organism>
<sequence>MPTKSRSKGKGKTKSGDQQASFGATKPPLRLTDLGQLPPPIPETMSPEPLEVTEDRMLQLAIMESLRTNVQDSQGSNGTDDVFYTPFESLSQDPDYKPSGAFDRGGDSSKAKAPDPLPTPPPSSPLAVPADATASSSTSQSRAPSPRNEKDLVALQNEAVEDHIAGVVTASQGSQGSNMDWEALVGGEDIPDAELSAMDMPAIDMPATLLSPAKKRLSQEESSKGKGKGKALPIDTTATSEKSKSKSVTTAPGNQDPSIIGSKKFNFDQELLTKHIVAAIEFWESRREPRGVELEDTWKCDTCEFRDGCEWREAKAAEMALSRTHR</sequence>
<dbReference type="AlphaFoldDB" id="A0A0C3Q6F4"/>
<dbReference type="GO" id="GO:0036297">
    <property type="term" value="P:interstrand cross-link repair"/>
    <property type="evidence" value="ECO:0007669"/>
    <property type="project" value="TreeGrafter"/>
</dbReference>
<reference evidence="4" key="2">
    <citation type="submission" date="2015-01" db="EMBL/GenBank/DDBJ databases">
        <title>Evolutionary Origins and Diversification of the Mycorrhizal Mutualists.</title>
        <authorList>
            <consortium name="DOE Joint Genome Institute"/>
            <consortium name="Mycorrhizal Genomics Consortium"/>
            <person name="Kohler A."/>
            <person name="Kuo A."/>
            <person name="Nagy L.G."/>
            <person name="Floudas D."/>
            <person name="Copeland A."/>
            <person name="Barry K.W."/>
            <person name="Cichocki N."/>
            <person name="Veneault-Fourrey C."/>
            <person name="LaButti K."/>
            <person name="Lindquist E.A."/>
            <person name="Lipzen A."/>
            <person name="Lundell T."/>
            <person name="Morin E."/>
            <person name="Murat C."/>
            <person name="Riley R."/>
            <person name="Ohm R."/>
            <person name="Sun H."/>
            <person name="Tunlid A."/>
            <person name="Henrissat B."/>
            <person name="Grigoriev I.V."/>
            <person name="Hibbett D.S."/>
            <person name="Martin F."/>
        </authorList>
    </citation>
    <scope>NUCLEOTIDE SEQUENCE [LARGE SCALE GENOMIC DNA]</scope>
    <source>
        <strain evidence="4">MUT 4182</strain>
    </source>
</reference>
<evidence type="ECO:0000313" key="4">
    <source>
        <dbReference type="Proteomes" id="UP000054248"/>
    </source>
</evidence>
<dbReference type="GO" id="GO:0045145">
    <property type="term" value="F:single-stranded DNA 5'-3' DNA exonuclease activity"/>
    <property type="evidence" value="ECO:0007669"/>
    <property type="project" value="InterPro"/>
</dbReference>
<dbReference type="Proteomes" id="UP000054248">
    <property type="component" value="Unassembled WGS sequence"/>
</dbReference>
<comment type="similarity">
    <text evidence="1">Belongs to the EXO5 family.</text>
</comment>
<proteinExistence type="inferred from homology"/>
<name>A0A0C3Q6F4_9AGAM</name>
<accession>A0A0C3Q6F4</accession>